<reference evidence="6 7" key="1">
    <citation type="submission" date="2016-11" db="EMBL/GenBank/DDBJ databases">
        <authorList>
            <person name="Jaros S."/>
            <person name="Januszkiewicz K."/>
            <person name="Wedrychowicz H."/>
        </authorList>
    </citation>
    <scope>NUCLEOTIDE SEQUENCE [LARGE SCALE GENOMIC DNA]</scope>
    <source>
        <strain evidence="6 7">DSM 8605</strain>
    </source>
</reference>
<keyword evidence="7" id="KW-1185">Reference proteome</keyword>
<dbReference type="OrthoDB" id="9811701at2"/>
<dbReference type="EMBL" id="FQXM01000020">
    <property type="protein sequence ID" value="SHH90582.1"/>
    <property type="molecule type" value="Genomic_DNA"/>
</dbReference>
<comment type="subcellular location">
    <subcellularLocation>
        <location evidence="1">Membrane</location>
        <topology evidence="1">Multi-pass membrane protein</topology>
    </subcellularLocation>
</comment>
<dbReference type="Proteomes" id="UP000184447">
    <property type="component" value="Unassembled WGS sequence"/>
</dbReference>
<evidence type="ECO:0000256" key="5">
    <source>
        <dbReference type="SAM" id="Phobius"/>
    </source>
</evidence>
<proteinExistence type="predicted"/>
<protein>
    <submittedName>
        <fullName evidence="6">TIGR00659 family protein</fullName>
    </submittedName>
</protein>
<evidence type="ECO:0000256" key="2">
    <source>
        <dbReference type="ARBA" id="ARBA00022692"/>
    </source>
</evidence>
<accession>A0A1M5WT50</accession>
<dbReference type="Pfam" id="PF04172">
    <property type="entry name" value="LrgB"/>
    <property type="match status" value="1"/>
</dbReference>
<evidence type="ECO:0000256" key="3">
    <source>
        <dbReference type="ARBA" id="ARBA00022989"/>
    </source>
</evidence>
<dbReference type="STRING" id="1121316.SAMN02745207_03088"/>
<dbReference type="PANTHER" id="PTHR30249:SF0">
    <property type="entry name" value="PLASTIDAL GLYCOLATE_GLYCERATE TRANSLOCATOR 1, CHLOROPLASTIC"/>
    <property type="match status" value="1"/>
</dbReference>
<keyword evidence="2 5" id="KW-0812">Transmembrane</keyword>
<dbReference type="GO" id="GO:0016020">
    <property type="term" value="C:membrane"/>
    <property type="evidence" value="ECO:0007669"/>
    <property type="project" value="UniProtKB-SubCell"/>
</dbReference>
<evidence type="ECO:0000313" key="6">
    <source>
        <dbReference type="EMBL" id="SHH90582.1"/>
    </source>
</evidence>
<dbReference type="PANTHER" id="PTHR30249">
    <property type="entry name" value="PUTATIVE SEROTONIN TRANSPORTER"/>
    <property type="match status" value="1"/>
</dbReference>
<evidence type="ECO:0000313" key="7">
    <source>
        <dbReference type="Proteomes" id="UP000184447"/>
    </source>
</evidence>
<feature type="transmembrane region" description="Helical" evidence="5">
    <location>
        <begin position="6"/>
        <end position="25"/>
    </location>
</feature>
<feature type="transmembrane region" description="Helical" evidence="5">
    <location>
        <begin position="209"/>
        <end position="228"/>
    </location>
</feature>
<dbReference type="AlphaFoldDB" id="A0A1M5WT50"/>
<organism evidence="6 7">
    <name type="scientific">Clostridium grantii DSM 8605</name>
    <dbReference type="NCBI Taxonomy" id="1121316"/>
    <lineage>
        <taxon>Bacteria</taxon>
        <taxon>Bacillati</taxon>
        <taxon>Bacillota</taxon>
        <taxon>Clostridia</taxon>
        <taxon>Eubacteriales</taxon>
        <taxon>Clostridiaceae</taxon>
        <taxon>Clostridium</taxon>
    </lineage>
</organism>
<dbReference type="InterPro" id="IPR007300">
    <property type="entry name" value="CidB/LrgB"/>
</dbReference>
<evidence type="ECO:0000256" key="4">
    <source>
        <dbReference type="ARBA" id="ARBA00023136"/>
    </source>
</evidence>
<feature type="transmembrane region" description="Helical" evidence="5">
    <location>
        <begin position="32"/>
        <end position="49"/>
    </location>
</feature>
<feature type="transmembrane region" description="Helical" evidence="5">
    <location>
        <begin position="61"/>
        <end position="81"/>
    </location>
</feature>
<feature type="transmembrane region" description="Helical" evidence="5">
    <location>
        <begin position="93"/>
        <end position="116"/>
    </location>
</feature>
<gene>
    <name evidence="6" type="ORF">SAMN02745207_03088</name>
</gene>
<keyword evidence="3 5" id="KW-1133">Transmembrane helix</keyword>
<dbReference type="RefSeq" id="WP_073339385.1">
    <property type="nucleotide sequence ID" value="NZ_FQXM01000020.1"/>
</dbReference>
<keyword evidence="4 5" id="KW-0472">Membrane</keyword>
<feature type="transmembrane region" description="Helical" evidence="5">
    <location>
        <begin position="146"/>
        <end position="166"/>
    </location>
</feature>
<name>A0A1M5WT50_9CLOT</name>
<evidence type="ECO:0000256" key="1">
    <source>
        <dbReference type="ARBA" id="ARBA00004141"/>
    </source>
</evidence>
<sequence length="229" mass="24257">MMQIIDTPFFGVLICIIAFEIGLFINKKTKNVILNPLLISISLIIFLLLKFNISLETFNKGGSLISFFLTPATVILAVPLYKKFNIFKANALPIIIGITVGSFSVILSVVMLSKLFGLQDSILRSLMPKSITTPIGIEVAKQIGGIPSITTTAIIITGIVGAIFGPNICKIFKIKDEVAVGIAMGTAAHAIGTSKAIEMGEVQGAMSGIAIGIAGLITVILVPIIIIFI</sequence>